<accession>A0ABU1VDJ8</accession>
<keyword evidence="2" id="KW-1185">Reference proteome</keyword>
<reference evidence="1 2" key="1">
    <citation type="submission" date="2023-07" db="EMBL/GenBank/DDBJ databases">
        <title>Sorghum-associated microbial communities from plants grown in Nebraska, USA.</title>
        <authorList>
            <person name="Schachtman D."/>
        </authorList>
    </citation>
    <scope>NUCLEOTIDE SEQUENCE [LARGE SCALE GENOMIC DNA]</scope>
    <source>
        <strain evidence="1 2">BE240</strain>
    </source>
</reference>
<evidence type="ECO:0000313" key="1">
    <source>
        <dbReference type="EMBL" id="MDR7095545.1"/>
    </source>
</evidence>
<gene>
    <name evidence="1" type="ORF">J2X09_003296</name>
</gene>
<dbReference type="Proteomes" id="UP001265550">
    <property type="component" value="Unassembled WGS sequence"/>
</dbReference>
<organism evidence="1 2">
    <name type="scientific">Hydrogenophaga laconesensis</name>
    <dbReference type="NCBI Taxonomy" id="1805971"/>
    <lineage>
        <taxon>Bacteria</taxon>
        <taxon>Pseudomonadati</taxon>
        <taxon>Pseudomonadota</taxon>
        <taxon>Betaproteobacteria</taxon>
        <taxon>Burkholderiales</taxon>
        <taxon>Comamonadaceae</taxon>
        <taxon>Hydrogenophaga</taxon>
    </lineage>
</organism>
<dbReference type="InterPro" id="IPR056123">
    <property type="entry name" value="DUF7706"/>
</dbReference>
<evidence type="ECO:0000313" key="2">
    <source>
        <dbReference type="Proteomes" id="UP001265550"/>
    </source>
</evidence>
<dbReference type="EMBL" id="JAVDWE010000009">
    <property type="protein sequence ID" value="MDR7095545.1"/>
    <property type="molecule type" value="Genomic_DNA"/>
</dbReference>
<name>A0ABU1VDJ8_9BURK</name>
<protein>
    <submittedName>
        <fullName evidence="1">Uncharacterized protein</fullName>
    </submittedName>
</protein>
<proteinExistence type="predicted"/>
<sequence>MSHHAVTIKVELEPFAAYALAELCKRIGFQDCRNNAVNQDEAYHMLHAMDLVRTALEKSGVAVR</sequence>
<dbReference type="RefSeq" id="WP_204731201.1">
    <property type="nucleotide sequence ID" value="NZ_JAVDWE010000009.1"/>
</dbReference>
<dbReference type="Pfam" id="PF24806">
    <property type="entry name" value="DUF7706"/>
    <property type="match status" value="1"/>
</dbReference>
<comment type="caution">
    <text evidence="1">The sequence shown here is derived from an EMBL/GenBank/DDBJ whole genome shotgun (WGS) entry which is preliminary data.</text>
</comment>